<keyword evidence="1" id="KW-1133">Transmembrane helix</keyword>
<feature type="transmembrane region" description="Helical" evidence="1">
    <location>
        <begin position="155"/>
        <end position="174"/>
    </location>
</feature>
<evidence type="ECO:0000313" key="4">
    <source>
        <dbReference type="Proteomes" id="UP000033865"/>
    </source>
</evidence>
<organism evidence="3 4">
    <name type="scientific">Candidatus Uhrbacteria bacterium GW2011_GWC2_53_7</name>
    <dbReference type="NCBI Taxonomy" id="1618986"/>
    <lineage>
        <taxon>Bacteria</taxon>
        <taxon>Candidatus Uhriibacteriota</taxon>
    </lineage>
</organism>
<evidence type="ECO:0000256" key="1">
    <source>
        <dbReference type="SAM" id="Phobius"/>
    </source>
</evidence>
<feature type="transmembrane region" description="Helical" evidence="1">
    <location>
        <begin position="89"/>
        <end position="110"/>
    </location>
</feature>
<proteinExistence type="predicted"/>
<feature type="domain" description="EamA" evidence="2">
    <location>
        <begin position="3"/>
        <end position="132"/>
    </location>
</feature>
<accession>A0A0G1XYW9</accession>
<gene>
    <name evidence="3" type="ORF">UY82_C0030G0001</name>
</gene>
<dbReference type="Proteomes" id="UP000033865">
    <property type="component" value="Unassembled WGS sequence"/>
</dbReference>
<dbReference type="EMBL" id="LCRN01000030">
    <property type="protein sequence ID" value="KKW36080.1"/>
    <property type="molecule type" value="Genomic_DNA"/>
</dbReference>
<dbReference type="Pfam" id="PF00892">
    <property type="entry name" value="EamA"/>
    <property type="match status" value="1"/>
</dbReference>
<protein>
    <recommendedName>
        <fullName evidence="2">EamA domain-containing protein</fullName>
    </recommendedName>
</protein>
<dbReference type="GO" id="GO:0016020">
    <property type="term" value="C:membrane"/>
    <property type="evidence" value="ECO:0007669"/>
    <property type="project" value="InterPro"/>
</dbReference>
<dbReference type="InterPro" id="IPR000620">
    <property type="entry name" value="EamA_dom"/>
</dbReference>
<feature type="non-terminal residue" evidence="3">
    <location>
        <position position="276"/>
    </location>
</feature>
<dbReference type="SUPFAM" id="SSF103481">
    <property type="entry name" value="Multidrug resistance efflux transporter EmrE"/>
    <property type="match status" value="1"/>
</dbReference>
<evidence type="ECO:0000259" key="2">
    <source>
        <dbReference type="Pfam" id="PF00892"/>
    </source>
</evidence>
<feature type="transmembrane region" description="Helical" evidence="1">
    <location>
        <begin position="64"/>
        <end position="83"/>
    </location>
</feature>
<dbReference type="PANTHER" id="PTHR22911">
    <property type="entry name" value="ACYL-MALONYL CONDENSING ENZYME-RELATED"/>
    <property type="match status" value="1"/>
</dbReference>
<keyword evidence="1" id="KW-0472">Membrane</keyword>
<dbReference type="InterPro" id="IPR037185">
    <property type="entry name" value="EmrE-like"/>
</dbReference>
<reference evidence="3 4" key="1">
    <citation type="journal article" date="2015" name="Nature">
        <title>rRNA introns, odd ribosomes, and small enigmatic genomes across a large radiation of phyla.</title>
        <authorList>
            <person name="Brown C.T."/>
            <person name="Hug L.A."/>
            <person name="Thomas B.C."/>
            <person name="Sharon I."/>
            <person name="Castelle C.J."/>
            <person name="Singh A."/>
            <person name="Wilkins M.J."/>
            <person name="Williams K.H."/>
            <person name="Banfield J.F."/>
        </authorList>
    </citation>
    <scope>NUCLEOTIDE SEQUENCE [LARGE SCALE GENOMIC DNA]</scope>
</reference>
<feature type="transmembrane region" description="Helical" evidence="1">
    <location>
        <begin position="219"/>
        <end position="235"/>
    </location>
</feature>
<comment type="caution">
    <text evidence="3">The sequence shown here is derived from an EMBL/GenBank/DDBJ whole genome shotgun (WGS) entry which is preliminary data.</text>
</comment>
<evidence type="ECO:0000313" key="3">
    <source>
        <dbReference type="EMBL" id="KKW36080.1"/>
    </source>
</evidence>
<dbReference type="AlphaFoldDB" id="A0A0G1XYW9"/>
<feature type="transmembrane region" description="Helical" evidence="1">
    <location>
        <begin position="33"/>
        <end position="52"/>
    </location>
</feature>
<keyword evidence="1" id="KW-0812">Transmembrane</keyword>
<dbReference type="Gene3D" id="1.10.3730.20">
    <property type="match status" value="1"/>
</dbReference>
<name>A0A0G1XYW9_9BACT</name>
<sequence>MNWFFIALISSFFSAFAAIVQKKVLFNRSPLEFSFLLAIVNLVFSLPFFFAVDYTTINSSNMSILFAKSLIGVAAFLCVMTALKNLQISNALPLLALTPGFVAIFAFFLLGESLKATEIIGLLSLITGTYILESKNLGEILFPLRVFFRSKYHRYVLAALLLFTASSIMDKMLLVKMNLSPISLPAFQHLFFAFIFAAVYTSFKKNREKILPNFKKKDILWIVLISLLTIGYRYTQVVSISLASVALTLAVKRTSVLWATIIGGKIFKDSNLLKKI</sequence>
<dbReference type="PANTHER" id="PTHR22911:SF137">
    <property type="entry name" value="SOLUTE CARRIER FAMILY 35 MEMBER G2-RELATED"/>
    <property type="match status" value="1"/>
</dbReference>
<feature type="transmembrane region" description="Helical" evidence="1">
    <location>
        <begin position="186"/>
        <end position="203"/>
    </location>
</feature>